<gene>
    <name evidence="1" type="ORF">SAMN05444008_112129</name>
</gene>
<dbReference type="RefSeq" id="WP_073045027.1">
    <property type="nucleotide sequence ID" value="NZ_FQUO01000012.1"/>
</dbReference>
<sequence>MQPPGDHPIILFDGVCNLCNSTVQFVIRNDKNGVFRFASLQSESGKHLLAQTGLKDDMGSVVLVESGRVYRYSTAALHIARRLDGAWPLLYGLMIVPPFIRNGVYRFIAKNRYRWFGQKQTCWVPAPQLQSRFLE</sequence>
<reference evidence="1 2" key="1">
    <citation type="submission" date="2016-11" db="EMBL/GenBank/DDBJ databases">
        <authorList>
            <person name="Jaros S."/>
            <person name="Januszkiewicz K."/>
            <person name="Wedrychowicz H."/>
        </authorList>
    </citation>
    <scope>NUCLEOTIDE SEQUENCE [LARGE SCALE GENOMIC DNA]</scope>
    <source>
        <strain evidence="1 2">DSM 26897</strain>
    </source>
</reference>
<protein>
    <submittedName>
        <fullName evidence="1">Predicted thiol-disulfide oxidoreductase YuxK, DCC family</fullName>
    </submittedName>
</protein>
<dbReference type="PANTHER" id="PTHR33639">
    <property type="entry name" value="THIOL-DISULFIDE OXIDOREDUCTASE DCC"/>
    <property type="match status" value="1"/>
</dbReference>
<dbReference type="OrthoDB" id="9785438at2"/>
<name>A0A1M5EP51_9BACT</name>
<evidence type="ECO:0000313" key="2">
    <source>
        <dbReference type="Proteomes" id="UP000184368"/>
    </source>
</evidence>
<organism evidence="1 2">
    <name type="scientific">Cnuella takakiae</name>
    <dbReference type="NCBI Taxonomy" id="1302690"/>
    <lineage>
        <taxon>Bacteria</taxon>
        <taxon>Pseudomonadati</taxon>
        <taxon>Bacteroidota</taxon>
        <taxon>Chitinophagia</taxon>
        <taxon>Chitinophagales</taxon>
        <taxon>Chitinophagaceae</taxon>
        <taxon>Cnuella</taxon>
    </lineage>
</organism>
<proteinExistence type="predicted"/>
<dbReference type="PANTHER" id="PTHR33639:SF2">
    <property type="entry name" value="DUF393 DOMAIN-CONTAINING PROTEIN"/>
    <property type="match status" value="1"/>
</dbReference>
<keyword evidence="2" id="KW-1185">Reference proteome</keyword>
<dbReference type="Pfam" id="PF04134">
    <property type="entry name" value="DCC1-like"/>
    <property type="match status" value="1"/>
</dbReference>
<accession>A0A1M5EP51</accession>
<dbReference type="STRING" id="1302690.BUE76_04550"/>
<dbReference type="InterPro" id="IPR052927">
    <property type="entry name" value="DCC_oxidoreductase"/>
</dbReference>
<dbReference type="Proteomes" id="UP000184368">
    <property type="component" value="Unassembled WGS sequence"/>
</dbReference>
<dbReference type="GO" id="GO:0015035">
    <property type="term" value="F:protein-disulfide reductase activity"/>
    <property type="evidence" value="ECO:0007669"/>
    <property type="project" value="InterPro"/>
</dbReference>
<dbReference type="InterPro" id="IPR007263">
    <property type="entry name" value="DCC1-like"/>
</dbReference>
<dbReference type="EMBL" id="FQUO01000012">
    <property type="protein sequence ID" value="SHF81068.1"/>
    <property type="molecule type" value="Genomic_DNA"/>
</dbReference>
<dbReference type="AlphaFoldDB" id="A0A1M5EP51"/>
<evidence type="ECO:0000313" key="1">
    <source>
        <dbReference type="EMBL" id="SHF81068.1"/>
    </source>
</evidence>